<feature type="transmembrane region" description="Helical" evidence="1">
    <location>
        <begin position="33"/>
        <end position="52"/>
    </location>
</feature>
<sequence>MRILLKILLFPITLILTVILLICEFICMFGTMLLSILALILFALALGIMIFLGELQDGIKAMVLAFLISPYGIPLFAGWLIGKLQSVNERLKSI</sequence>
<feature type="transmembrane region" description="Helical" evidence="1">
    <location>
        <begin position="64"/>
        <end position="82"/>
    </location>
</feature>
<dbReference type="OrthoDB" id="95627at2"/>
<proteinExistence type="predicted"/>
<evidence type="ECO:0000313" key="2">
    <source>
        <dbReference type="EMBL" id="QAT60973.1"/>
    </source>
</evidence>
<protein>
    <recommendedName>
        <fullName evidence="4">Succinate dehydrogenase</fullName>
    </recommendedName>
</protein>
<keyword evidence="1" id="KW-0812">Transmembrane</keyword>
<reference evidence="3" key="1">
    <citation type="submission" date="2019-01" db="EMBL/GenBank/DDBJ databases">
        <title>Draft genomes of a novel of Sporanaerobacter strains.</title>
        <authorList>
            <person name="Ma S."/>
        </authorList>
    </citation>
    <scope>NUCLEOTIDE SEQUENCE [LARGE SCALE GENOMIC DNA]</scope>
    <source>
        <strain evidence="3">NJN-17</strain>
    </source>
</reference>
<keyword evidence="1" id="KW-1133">Transmembrane helix</keyword>
<dbReference type="EMBL" id="CP035282">
    <property type="protein sequence ID" value="QAT60973.1"/>
    <property type="molecule type" value="Genomic_DNA"/>
</dbReference>
<organism evidence="2 3">
    <name type="scientific">Acidilutibacter cellobiosedens</name>
    <dbReference type="NCBI Taxonomy" id="2507161"/>
    <lineage>
        <taxon>Bacteria</taxon>
        <taxon>Bacillati</taxon>
        <taxon>Bacillota</taxon>
        <taxon>Tissierellia</taxon>
        <taxon>Tissierellales</taxon>
        <taxon>Acidilutibacteraceae</taxon>
        <taxon>Acidilutibacter</taxon>
    </lineage>
</organism>
<gene>
    <name evidence="2" type="ORF">EQM13_04935</name>
</gene>
<dbReference type="KEGG" id="spoa:EQM13_04935"/>
<keyword evidence="1" id="KW-0472">Membrane</keyword>
<dbReference type="InterPro" id="IPR043753">
    <property type="entry name" value="DUF5699"/>
</dbReference>
<dbReference type="Proteomes" id="UP000287969">
    <property type="component" value="Chromosome"/>
</dbReference>
<evidence type="ECO:0000256" key="1">
    <source>
        <dbReference type="SAM" id="Phobius"/>
    </source>
</evidence>
<keyword evidence="3" id="KW-1185">Reference proteome</keyword>
<accession>A0A410QAF9</accession>
<dbReference type="Pfam" id="PF18956">
    <property type="entry name" value="DUF5699"/>
    <property type="match status" value="1"/>
</dbReference>
<evidence type="ECO:0000313" key="3">
    <source>
        <dbReference type="Proteomes" id="UP000287969"/>
    </source>
</evidence>
<evidence type="ECO:0008006" key="4">
    <source>
        <dbReference type="Google" id="ProtNLM"/>
    </source>
</evidence>
<feature type="transmembrane region" description="Helical" evidence="1">
    <location>
        <begin position="7"/>
        <end position="27"/>
    </location>
</feature>
<name>A0A410QAF9_9FIRM</name>
<dbReference type="RefSeq" id="WP_128752106.1">
    <property type="nucleotide sequence ID" value="NZ_CP035282.1"/>
</dbReference>
<dbReference type="AlphaFoldDB" id="A0A410QAF9"/>